<comment type="caution">
    <text evidence="1">The sequence shown here is derived from an EMBL/GenBank/DDBJ whole genome shotgun (WGS) entry which is preliminary data.</text>
</comment>
<reference evidence="1 2" key="1">
    <citation type="submission" date="2019-07" db="EMBL/GenBank/DDBJ databases">
        <title>Serratia strains were isolated from fresh produce.</title>
        <authorList>
            <person name="Cho G.-S."/>
            <person name="Stein M."/>
            <person name="Lee W."/>
            <person name="Suh S.H."/>
            <person name="Franz C.M.A.P."/>
        </authorList>
    </citation>
    <scope>NUCLEOTIDE SEQUENCE [LARGE SCALE GENOMIC DNA]</scope>
    <source>
        <strain evidence="1 2">S16</strain>
    </source>
</reference>
<dbReference type="InterPro" id="IPR021333">
    <property type="entry name" value="DUF2946"/>
</dbReference>
<sequence>MFAILMLFIAPVISRSLEHVRAGSAGTAVMADCGMDMPMHHGMRSLSSEPEKASQPLMQHGGGHHNMAMMMDDSACGYCVLLLHAPLLDVSHAPLFWSQSLASRPPPIRYLVPLFAHVVHTELQPRAPPPSLSSDLTISPLPFSVLPLIASTRRN</sequence>
<dbReference type="AlphaFoldDB" id="A0A5C7CEF0"/>
<evidence type="ECO:0000313" key="2">
    <source>
        <dbReference type="Proteomes" id="UP000321126"/>
    </source>
</evidence>
<dbReference type="Pfam" id="PF11162">
    <property type="entry name" value="DUF2946"/>
    <property type="match status" value="1"/>
</dbReference>
<evidence type="ECO:0000313" key="1">
    <source>
        <dbReference type="EMBL" id="TXE36311.1"/>
    </source>
</evidence>
<dbReference type="RefSeq" id="WP_147882062.1">
    <property type="nucleotide sequence ID" value="NZ_VOUQ01000002.1"/>
</dbReference>
<proteinExistence type="predicted"/>
<accession>A0A5C7CEF0</accession>
<organism evidence="1 2">
    <name type="scientific">Serratia marcescens</name>
    <dbReference type="NCBI Taxonomy" id="615"/>
    <lineage>
        <taxon>Bacteria</taxon>
        <taxon>Pseudomonadati</taxon>
        <taxon>Pseudomonadota</taxon>
        <taxon>Gammaproteobacteria</taxon>
        <taxon>Enterobacterales</taxon>
        <taxon>Yersiniaceae</taxon>
        <taxon>Serratia</taxon>
    </lineage>
</organism>
<protein>
    <submittedName>
        <fullName evidence="1">DUF2946 domain-containing protein</fullName>
    </submittedName>
</protein>
<dbReference type="EMBL" id="VOUQ01000002">
    <property type="protein sequence ID" value="TXE36311.1"/>
    <property type="molecule type" value="Genomic_DNA"/>
</dbReference>
<dbReference type="Proteomes" id="UP000321126">
    <property type="component" value="Unassembled WGS sequence"/>
</dbReference>
<name>A0A5C7CEF0_SERMA</name>
<gene>
    <name evidence="1" type="ORF">FOT62_04850</name>
</gene>